<feature type="transmembrane region" description="Helical" evidence="1">
    <location>
        <begin position="7"/>
        <end position="25"/>
    </location>
</feature>
<keyword evidence="3" id="KW-1185">Reference proteome</keyword>
<keyword evidence="1" id="KW-0472">Membrane</keyword>
<accession>A0A1G7CM25</accession>
<evidence type="ECO:0000313" key="3">
    <source>
        <dbReference type="Proteomes" id="UP000199321"/>
    </source>
</evidence>
<proteinExistence type="predicted"/>
<protein>
    <recommendedName>
        <fullName evidence="4">DUF4907 domain-containing protein</fullName>
    </recommendedName>
</protein>
<gene>
    <name evidence="2" type="ORF">SAMN05421855_101458</name>
</gene>
<name>A0A1G7CM25_9FLAO</name>
<dbReference type="OrthoDB" id="674043at2"/>
<dbReference type="AlphaFoldDB" id="A0A1G7CM25"/>
<evidence type="ECO:0000313" key="2">
    <source>
        <dbReference type="EMBL" id="SDE40392.1"/>
    </source>
</evidence>
<dbReference type="InterPro" id="IPR032593">
    <property type="entry name" value="DUF4907"/>
</dbReference>
<dbReference type="EMBL" id="FNBA01000001">
    <property type="protein sequence ID" value="SDE40392.1"/>
    <property type="molecule type" value="Genomic_DNA"/>
</dbReference>
<sequence>MKLIKFCFHSFLLVATISLLFYFLIPSEVNVAVHPVGDGYGYSVSVKNKTVIKQDFIPAIQEQKAFCTFEDAQTIGTLIKRKIEKKENPSITLSELKENNISFLCN</sequence>
<evidence type="ECO:0000256" key="1">
    <source>
        <dbReference type="SAM" id="Phobius"/>
    </source>
</evidence>
<keyword evidence="1" id="KW-0812">Transmembrane</keyword>
<dbReference type="Proteomes" id="UP000199321">
    <property type="component" value="Unassembled WGS sequence"/>
</dbReference>
<dbReference type="RefSeq" id="WP_093139939.1">
    <property type="nucleotide sequence ID" value="NZ_BMWO01000001.1"/>
</dbReference>
<dbReference type="STRING" id="227084.SAMN05421855_101458"/>
<organism evidence="2 3">
    <name type="scientific">Ulvibacter litoralis</name>
    <dbReference type="NCBI Taxonomy" id="227084"/>
    <lineage>
        <taxon>Bacteria</taxon>
        <taxon>Pseudomonadati</taxon>
        <taxon>Bacteroidota</taxon>
        <taxon>Flavobacteriia</taxon>
        <taxon>Flavobacteriales</taxon>
        <taxon>Flavobacteriaceae</taxon>
        <taxon>Ulvibacter</taxon>
    </lineage>
</organism>
<reference evidence="2 3" key="1">
    <citation type="submission" date="2016-10" db="EMBL/GenBank/DDBJ databases">
        <authorList>
            <person name="de Groot N.N."/>
        </authorList>
    </citation>
    <scope>NUCLEOTIDE SEQUENCE [LARGE SCALE GENOMIC DNA]</scope>
    <source>
        <strain evidence="2 3">DSM 16195</strain>
    </source>
</reference>
<keyword evidence="1" id="KW-1133">Transmembrane helix</keyword>
<evidence type="ECO:0008006" key="4">
    <source>
        <dbReference type="Google" id="ProtNLM"/>
    </source>
</evidence>
<dbReference type="Pfam" id="PF16250">
    <property type="entry name" value="DUF4907"/>
    <property type="match status" value="1"/>
</dbReference>